<dbReference type="InterPro" id="IPR051447">
    <property type="entry name" value="Lipoprotein-release_system"/>
</dbReference>
<evidence type="ECO:0000256" key="5">
    <source>
        <dbReference type="ARBA" id="ARBA00022989"/>
    </source>
</evidence>
<feature type="domain" description="ABC3 transporter permease C-terminal" evidence="8">
    <location>
        <begin position="263"/>
        <end position="397"/>
    </location>
</feature>
<dbReference type="EMBL" id="CP141614">
    <property type="protein sequence ID" value="WRP15639.1"/>
    <property type="molecule type" value="Genomic_DNA"/>
</dbReference>
<accession>A0ABZ1BS54</accession>
<evidence type="ECO:0000256" key="7">
    <source>
        <dbReference type="SAM" id="Phobius"/>
    </source>
</evidence>
<feature type="transmembrane region" description="Helical" evidence="7">
    <location>
        <begin position="262"/>
        <end position="286"/>
    </location>
</feature>
<evidence type="ECO:0000256" key="3">
    <source>
        <dbReference type="ARBA" id="ARBA00022475"/>
    </source>
</evidence>
<dbReference type="InterPro" id="IPR025857">
    <property type="entry name" value="MacB_PCD"/>
</dbReference>
<dbReference type="InterPro" id="IPR003838">
    <property type="entry name" value="ABC3_permease_C"/>
</dbReference>
<feature type="transmembrane region" description="Helical" evidence="7">
    <location>
        <begin position="20"/>
        <end position="38"/>
    </location>
</feature>
<keyword evidence="11" id="KW-1185">Reference proteome</keyword>
<dbReference type="PANTHER" id="PTHR30489">
    <property type="entry name" value="LIPOPROTEIN-RELEASING SYSTEM TRANSMEMBRANE PROTEIN LOLE"/>
    <property type="match status" value="1"/>
</dbReference>
<reference evidence="11" key="1">
    <citation type="submission" date="2023-12" db="EMBL/GenBank/DDBJ databases">
        <title>Novel isolates from deep terrestrial aquifers shed light on the physiology and ecology of the class Limnochordia.</title>
        <authorList>
            <person name="Karnachuk O.V."/>
            <person name="Lukina A.P."/>
            <person name="Avakyan M.R."/>
            <person name="Kadnikov V."/>
            <person name="Begmatov S."/>
            <person name="Beletsky A.V."/>
            <person name="Mardanov A.V."/>
            <person name="Ravin N.V."/>
        </authorList>
    </citation>
    <scope>NUCLEOTIDE SEQUENCE [LARGE SCALE GENOMIC DNA]</scope>
    <source>
        <strain evidence="11">LN</strain>
    </source>
</reference>
<evidence type="ECO:0000313" key="11">
    <source>
        <dbReference type="Proteomes" id="UP001333102"/>
    </source>
</evidence>
<evidence type="ECO:0000256" key="1">
    <source>
        <dbReference type="ARBA" id="ARBA00004651"/>
    </source>
</evidence>
<dbReference type="RefSeq" id="WP_324670045.1">
    <property type="nucleotide sequence ID" value="NZ_CP141614.1"/>
</dbReference>
<keyword evidence="3" id="KW-1003">Cell membrane</keyword>
<feature type="transmembrane region" description="Helical" evidence="7">
    <location>
        <begin position="307"/>
        <end position="334"/>
    </location>
</feature>
<comment type="similarity">
    <text evidence="2">Belongs to the ABC-4 integral membrane protein family. LolC/E subfamily.</text>
</comment>
<sequence length="404" mass="43195">MILIRLAWRNLWRHPRRTILLGLAVAYATLVIVFFWGFTDGFIDSILVNQGRLLSGPVLIATPAYQDDPDPEHALPDLDFLAAVQEHPSVRGVAVRLTFPVLVSSPYASMGTEARGVDPDAERAVSLVPDRIVEGRMLATPGEAVLGAGLAERLDVRLGERVVVDTASLAGPQAAGLVVVGLVRTGLSTLDDTLVWVHLDAARRLTGVPTGTEVALDVPRGQEEPVAASLGAMLPAGIGAYGLRQRMGSLWADLQSARAEVVVIGLFLSVFAALAVVSTVVVSVLQRTREFGVMMAVGMSPRQVSTMVVWETVLASALGWLAGLVGGFALTALMQRYNLLGPLFGQTFGDLWAQLGIPEEMYTMTRPVYALYASSTVAVAVLFALLAPVRRVRALDPARALRSE</sequence>
<gene>
    <name evidence="10" type="ORF">VLY81_05610</name>
</gene>
<keyword evidence="5 7" id="KW-1133">Transmembrane helix</keyword>
<evidence type="ECO:0000259" key="9">
    <source>
        <dbReference type="Pfam" id="PF12704"/>
    </source>
</evidence>
<organism evidence="10 11">
    <name type="scientific">Geochorda subterranea</name>
    <dbReference type="NCBI Taxonomy" id="3109564"/>
    <lineage>
        <taxon>Bacteria</taxon>
        <taxon>Bacillati</taxon>
        <taxon>Bacillota</taxon>
        <taxon>Limnochordia</taxon>
        <taxon>Limnochordales</taxon>
        <taxon>Geochordaceae</taxon>
        <taxon>Geochorda</taxon>
    </lineage>
</organism>
<keyword evidence="6 7" id="KW-0472">Membrane</keyword>
<evidence type="ECO:0000256" key="2">
    <source>
        <dbReference type="ARBA" id="ARBA00005236"/>
    </source>
</evidence>
<proteinExistence type="inferred from homology"/>
<evidence type="ECO:0000259" key="8">
    <source>
        <dbReference type="Pfam" id="PF02687"/>
    </source>
</evidence>
<feature type="domain" description="MacB-like periplasmic core" evidence="9">
    <location>
        <begin position="21"/>
        <end position="208"/>
    </location>
</feature>
<name>A0ABZ1BS54_9FIRM</name>
<dbReference type="Proteomes" id="UP001333102">
    <property type="component" value="Chromosome"/>
</dbReference>
<feature type="transmembrane region" description="Helical" evidence="7">
    <location>
        <begin position="369"/>
        <end position="389"/>
    </location>
</feature>
<comment type="subcellular location">
    <subcellularLocation>
        <location evidence="1">Cell membrane</location>
        <topology evidence="1">Multi-pass membrane protein</topology>
    </subcellularLocation>
</comment>
<protein>
    <submittedName>
        <fullName evidence="10">FtsX-like permease family protein</fullName>
    </submittedName>
</protein>
<keyword evidence="4 7" id="KW-0812">Transmembrane</keyword>
<evidence type="ECO:0000256" key="4">
    <source>
        <dbReference type="ARBA" id="ARBA00022692"/>
    </source>
</evidence>
<evidence type="ECO:0000313" key="10">
    <source>
        <dbReference type="EMBL" id="WRP15639.1"/>
    </source>
</evidence>
<dbReference type="Pfam" id="PF12704">
    <property type="entry name" value="MacB_PCD"/>
    <property type="match status" value="1"/>
</dbReference>
<evidence type="ECO:0000256" key="6">
    <source>
        <dbReference type="ARBA" id="ARBA00023136"/>
    </source>
</evidence>
<dbReference type="Pfam" id="PF02687">
    <property type="entry name" value="FtsX"/>
    <property type="match status" value="1"/>
</dbReference>
<dbReference type="PANTHER" id="PTHR30489:SF0">
    <property type="entry name" value="LIPOPROTEIN-RELEASING SYSTEM TRANSMEMBRANE PROTEIN LOLE"/>
    <property type="match status" value="1"/>
</dbReference>